<dbReference type="Proteomes" id="UP000006315">
    <property type="component" value="Unassembled WGS sequence"/>
</dbReference>
<organism evidence="1 2">
    <name type="scientific">Schinkia azotoformans LMG 9581</name>
    <dbReference type="NCBI Taxonomy" id="1131731"/>
    <lineage>
        <taxon>Bacteria</taxon>
        <taxon>Bacillati</taxon>
        <taxon>Bacillota</taxon>
        <taxon>Bacilli</taxon>
        <taxon>Bacillales</taxon>
        <taxon>Bacillaceae</taxon>
        <taxon>Calidifontibacillus/Schinkia group</taxon>
        <taxon>Schinkia</taxon>
    </lineage>
</organism>
<name>K6D3C5_SCHAZ</name>
<comment type="caution">
    <text evidence="1">The sequence shown here is derived from an EMBL/GenBank/DDBJ whole genome shotgun (WGS) entry which is preliminary data.</text>
</comment>
<dbReference type="STRING" id="1131731.BAZO_20168"/>
<accession>K6D3C5</accession>
<dbReference type="RefSeq" id="WP_003333277.1">
    <property type="nucleotide sequence ID" value="NZ_AJLR01000152.1"/>
</dbReference>
<reference evidence="1 2" key="1">
    <citation type="journal article" date="2012" name="Front. Microbiol.">
        <title>Redundancy and modularity in membrane-associated dissimilatory nitrate reduction in Bacillus.</title>
        <authorList>
            <person name="Heylen K."/>
            <person name="Keltjens J."/>
        </authorList>
    </citation>
    <scope>NUCLEOTIDE SEQUENCE [LARGE SCALE GENOMIC DNA]</scope>
    <source>
        <strain evidence="1 2">LMG 9581</strain>
    </source>
</reference>
<keyword evidence="2" id="KW-1185">Reference proteome</keyword>
<dbReference type="EMBL" id="AJLR01000152">
    <property type="protein sequence ID" value="EKN62769.1"/>
    <property type="molecule type" value="Genomic_DNA"/>
</dbReference>
<evidence type="ECO:0000313" key="1">
    <source>
        <dbReference type="EMBL" id="EKN62769.1"/>
    </source>
</evidence>
<dbReference type="PATRIC" id="fig|1131731.3.peg.4113"/>
<sequence>MNNLQYFVANFYEQNDKGYVTIVETEKQGEAELTVHSDKQAISFRIKAGNGFTYLAIPNTPDGLVFVKDENNDWTLHIFECKKTVTEKSWDKAKKQFTDGILNAHMLRGLLNISNFASIKVYTVFREDKLLENTQDPSLLRQQVGVRIDKPRFIDWKEPNLSILWYGKVEHTPIRLDSNGIGEFRLE</sequence>
<proteinExistence type="predicted"/>
<evidence type="ECO:0000313" key="2">
    <source>
        <dbReference type="Proteomes" id="UP000006315"/>
    </source>
</evidence>
<protein>
    <submittedName>
        <fullName evidence="1">Uncharacterized protein</fullName>
    </submittedName>
</protein>
<gene>
    <name evidence="1" type="ORF">BAZO_20168</name>
</gene>
<dbReference type="AlphaFoldDB" id="K6D3C5"/>